<evidence type="ECO:0000256" key="3">
    <source>
        <dbReference type="ARBA" id="ARBA00023125"/>
    </source>
</evidence>
<evidence type="ECO:0000313" key="7">
    <source>
        <dbReference type="Proteomes" id="UP000031535"/>
    </source>
</evidence>
<evidence type="ECO:0000259" key="5">
    <source>
        <dbReference type="PROSITE" id="PS50931"/>
    </source>
</evidence>
<dbReference type="Proteomes" id="UP000031535">
    <property type="component" value="Unassembled WGS sequence"/>
</dbReference>
<comment type="caution">
    <text evidence="6">The sequence shown here is derived from an EMBL/GenBank/DDBJ whole genome shotgun (WGS) entry which is preliminary data.</text>
</comment>
<dbReference type="InterPro" id="IPR058163">
    <property type="entry name" value="LysR-type_TF_proteobact-type"/>
</dbReference>
<dbReference type="PANTHER" id="PTHR30537:SF5">
    <property type="entry name" value="HTH-TYPE TRANSCRIPTIONAL ACTIVATOR TTDR-RELATED"/>
    <property type="match status" value="1"/>
</dbReference>
<dbReference type="PROSITE" id="PS50931">
    <property type="entry name" value="HTH_LYSR"/>
    <property type="match status" value="1"/>
</dbReference>
<dbReference type="InterPro" id="IPR036390">
    <property type="entry name" value="WH_DNA-bd_sf"/>
</dbReference>
<keyword evidence="2" id="KW-0805">Transcription regulation</keyword>
<dbReference type="GO" id="GO:0003700">
    <property type="term" value="F:DNA-binding transcription factor activity"/>
    <property type="evidence" value="ECO:0007669"/>
    <property type="project" value="InterPro"/>
</dbReference>
<dbReference type="AlphaFoldDB" id="A0A0C2IB85"/>
<reference evidence="6 7" key="1">
    <citation type="submission" date="2015-01" db="EMBL/GenBank/DDBJ databases">
        <title>Complete genome of Pseudomonas batumici UCM B-321 producer of the batumin antibiotic with strong antistaphilococcal and potential anticancer activity.</title>
        <authorList>
            <person name="Klochko V.V."/>
            <person name="Zelena L.B."/>
            <person name="Elena K.A."/>
            <person name="Reva O.N."/>
        </authorList>
    </citation>
    <scope>NUCLEOTIDE SEQUENCE [LARGE SCALE GENOMIC DNA]</scope>
    <source>
        <strain evidence="6 7">UCM B-321</strain>
    </source>
</reference>
<dbReference type="GO" id="GO:0006351">
    <property type="term" value="P:DNA-templated transcription"/>
    <property type="evidence" value="ECO:0007669"/>
    <property type="project" value="TreeGrafter"/>
</dbReference>
<dbReference type="FunFam" id="1.10.10.10:FF:000001">
    <property type="entry name" value="LysR family transcriptional regulator"/>
    <property type="match status" value="1"/>
</dbReference>
<gene>
    <name evidence="6" type="ORF">UCMB321_2000</name>
</gene>
<evidence type="ECO:0000256" key="4">
    <source>
        <dbReference type="ARBA" id="ARBA00023163"/>
    </source>
</evidence>
<dbReference type="InterPro" id="IPR036388">
    <property type="entry name" value="WH-like_DNA-bd_sf"/>
</dbReference>
<dbReference type="InterPro" id="IPR005119">
    <property type="entry name" value="LysR_subst-bd"/>
</dbReference>
<dbReference type="InterPro" id="IPR000847">
    <property type="entry name" value="LysR_HTH_N"/>
</dbReference>
<dbReference type="CDD" id="cd08422">
    <property type="entry name" value="PBP2_CrgA_like"/>
    <property type="match status" value="1"/>
</dbReference>
<dbReference type="Gene3D" id="1.10.10.10">
    <property type="entry name" value="Winged helix-like DNA-binding domain superfamily/Winged helix DNA-binding domain"/>
    <property type="match status" value="1"/>
</dbReference>
<feature type="domain" description="HTH lysR-type" evidence="5">
    <location>
        <begin position="5"/>
        <end position="62"/>
    </location>
</feature>
<dbReference type="EMBL" id="JXDG01000021">
    <property type="protein sequence ID" value="KIH84200.1"/>
    <property type="molecule type" value="Genomic_DNA"/>
</dbReference>
<keyword evidence="3" id="KW-0238">DNA-binding</keyword>
<dbReference type="OrthoDB" id="5671700at2"/>
<dbReference type="GO" id="GO:0043565">
    <property type="term" value="F:sequence-specific DNA binding"/>
    <property type="evidence" value="ECO:0007669"/>
    <property type="project" value="TreeGrafter"/>
</dbReference>
<dbReference type="Gene3D" id="3.40.190.290">
    <property type="match status" value="1"/>
</dbReference>
<accession>A0A0C2IB85</accession>
<evidence type="ECO:0000256" key="2">
    <source>
        <dbReference type="ARBA" id="ARBA00023015"/>
    </source>
</evidence>
<evidence type="ECO:0000313" key="6">
    <source>
        <dbReference type="EMBL" id="KIH84200.1"/>
    </source>
</evidence>
<dbReference type="PANTHER" id="PTHR30537">
    <property type="entry name" value="HTH-TYPE TRANSCRIPTIONAL REGULATOR"/>
    <property type="match status" value="1"/>
</dbReference>
<dbReference type="PATRIC" id="fig|226910.6.peg.1992"/>
<name>A0A0C2IB85_9PSED</name>
<comment type="similarity">
    <text evidence="1">Belongs to the LysR transcriptional regulatory family.</text>
</comment>
<dbReference type="SUPFAM" id="SSF46785">
    <property type="entry name" value="Winged helix' DNA-binding domain"/>
    <property type="match status" value="1"/>
</dbReference>
<proteinExistence type="inferred from homology"/>
<protein>
    <submittedName>
        <fullName evidence="6">Transcriptional regulator, LysR family</fullName>
    </submittedName>
</protein>
<sequence>MSKLPDFEGFAMFGKVAEEGSFAAAATAMGVSVATVSRAVSRLEERLGGRLFNRTSRRLALTDYGRSLAERAASLYAQAEEAEDFARETASRPRGLVKLAVPLSFGARWVAPLLPEFFRIYPDISIDLHSTDAQADLIGEGFDAALRIAVMEDSSLVARLIAPVRRFLVASPDYLSRHGRPQHPSELGAHPCLSYINRNRRDVWRFTHTRSAEECTVVPTGGLRATSVEALLPTVLAGQAITEIPEFIATQYLRDQQLEPLLTDWRLPEGGLYFVTPTARARPAKVSALADFFTSRLAAAQWRAETVLEQRP</sequence>
<keyword evidence="4" id="KW-0804">Transcription</keyword>
<evidence type="ECO:0000256" key="1">
    <source>
        <dbReference type="ARBA" id="ARBA00009437"/>
    </source>
</evidence>
<dbReference type="RefSeq" id="WP_040065916.1">
    <property type="nucleotide sequence ID" value="NZ_JXDG01000021.1"/>
</dbReference>
<organism evidence="6 7">
    <name type="scientific">Pseudomonas batumici</name>
    <dbReference type="NCBI Taxonomy" id="226910"/>
    <lineage>
        <taxon>Bacteria</taxon>
        <taxon>Pseudomonadati</taxon>
        <taxon>Pseudomonadota</taxon>
        <taxon>Gammaproteobacteria</taxon>
        <taxon>Pseudomonadales</taxon>
        <taxon>Pseudomonadaceae</taxon>
        <taxon>Pseudomonas</taxon>
    </lineage>
</organism>
<keyword evidence="7" id="KW-1185">Reference proteome</keyword>
<dbReference type="SUPFAM" id="SSF53850">
    <property type="entry name" value="Periplasmic binding protein-like II"/>
    <property type="match status" value="1"/>
</dbReference>
<dbReference type="STRING" id="226910.UCMB321_2000"/>
<dbReference type="Pfam" id="PF00126">
    <property type="entry name" value="HTH_1"/>
    <property type="match status" value="1"/>
</dbReference>
<dbReference type="Pfam" id="PF03466">
    <property type="entry name" value="LysR_substrate"/>
    <property type="match status" value="1"/>
</dbReference>